<dbReference type="InterPro" id="IPR003594">
    <property type="entry name" value="HATPase_dom"/>
</dbReference>
<dbReference type="Pfam" id="PF00512">
    <property type="entry name" value="HisKA"/>
    <property type="match status" value="1"/>
</dbReference>
<dbReference type="Pfam" id="PF13424">
    <property type="entry name" value="TPR_12"/>
    <property type="match status" value="2"/>
</dbReference>
<dbReference type="EMBL" id="JAEQBW010000001">
    <property type="protein sequence ID" value="MBK6263514.1"/>
    <property type="molecule type" value="Genomic_DNA"/>
</dbReference>
<dbReference type="Proteomes" id="UP000611723">
    <property type="component" value="Unassembled WGS sequence"/>
</dbReference>
<dbReference type="SMART" id="SM00028">
    <property type="entry name" value="TPR"/>
    <property type="match status" value="5"/>
</dbReference>
<evidence type="ECO:0000256" key="4">
    <source>
        <dbReference type="ARBA" id="ARBA00022679"/>
    </source>
</evidence>
<evidence type="ECO:0000256" key="5">
    <source>
        <dbReference type="ARBA" id="ARBA00022777"/>
    </source>
</evidence>
<dbReference type="SMART" id="SM00388">
    <property type="entry name" value="HisKA"/>
    <property type="match status" value="1"/>
</dbReference>
<dbReference type="SUPFAM" id="SSF55874">
    <property type="entry name" value="ATPase domain of HSP90 chaperone/DNA topoisomerase II/histidine kinase"/>
    <property type="match status" value="1"/>
</dbReference>
<dbReference type="Gene3D" id="1.10.287.130">
    <property type="match status" value="1"/>
</dbReference>
<dbReference type="Gene3D" id="1.25.40.10">
    <property type="entry name" value="Tetratricopeptide repeat domain"/>
    <property type="match status" value="2"/>
</dbReference>
<feature type="repeat" description="TPR" evidence="6">
    <location>
        <begin position="160"/>
        <end position="193"/>
    </location>
</feature>
<dbReference type="InterPro" id="IPR036890">
    <property type="entry name" value="HATPase_C_sf"/>
</dbReference>
<name>A0A935C4X4_9BACT</name>
<evidence type="ECO:0000256" key="1">
    <source>
        <dbReference type="ARBA" id="ARBA00000085"/>
    </source>
</evidence>
<keyword evidence="7" id="KW-1133">Transmembrane helix</keyword>
<evidence type="ECO:0000313" key="9">
    <source>
        <dbReference type="EMBL" id="MBK6263514.1"/>
    </source>
</evidence>
<dbReference type="InterPro" id="IPR005467">
    <property type="entry name" value="His_kinase_dom"/>
</dbReference>
<dbReference type="InterPro" id="IPR003661">
    <property type="entry name" value="HisK_dim/P_dom"/>
</dbReference>
<dbReference type="PRINTS" id="PR00344">
    <property type="entry name" value="BCTRLSENSOR"/>
</dbReference>
<organism evidence="9 10">
    <name type="scientific">Marivirga aurantiaca</name>
    <dbReference type="NCBI Taxonomy" id="2802615"/>
    <lineage>
        <taxon>Bacteria</taxon>
        <taxon>Pseudomonadati</taxon>
        <taxon>Bacteroidota</taxon>
        <taxon>Cytophagia</taxon>
        <taxon>Cytophagales</taxon>
        <taxon>Marivirgaceae</taxon>
        <taxon>Marivirga</taxon>
    </lineage>
</organism>
<evidence type="ECO:0000256" key="2">
    <source>
        <dbReference type="ARBA" id="ARBA00012438"/>
    </source>
</evidence>
<dbReference type="RefSeq" id="WP_201429208.1">
    <property type="nucleotide sequence ID" value="NZ_JAEQBW010000001.1"/>
</dbReference>
<dbReference type="SUPFAM" id="SSF48452">
    <property type="entry name" value="TPR-like"/>
    <property type="match status" value="2"/>
</dbReference>
<dbReference type="InterPro" id="IPR019734">
    <property type="entry name" value="TPR_rpt"/>
</dbReference>
<dbReference type="GO" id="GO:0000155">
    <property type="term" value="F:phosphorelay sensor kinase activity"/>
    <property type="evidence" value="ECO:0007669"/>
    <property type="project" value="InterPro"/>
</dbReference>
<evidence type="ECO:0000313" key="10">
    <source>
        <dbReference type="Proteomes" id="UP000611723"/>
    </source>
</evidence>
<evidence type="ECO:0000259" key="8">
    <source>
        <dbReference type="PROSITE" id="PS50109"/>
    </source>
</evidence>
<keyword evidence="10" id="KW-1185">Reference proteome</keyword>
<keyword evidence="3" id="KW-0597">Phosphoprotein</keyword>
<keyword evidence="6" id="KW-0802">TPR repeat</keyword>
<feature type="repeat" description="TPR" evidence="6">
    <location>
        <begin position="200"/>
        <end position="233"/>
    </location>
</feature>
<keyword evidence="4" id="KW-0808">Transferase</keyword>
<dbReference type="EC" id="2.7.13.3" evidence="2"/>
<dbReference type="AlphaFoldDB" id="A0A935C4X4"/>
<evidence type="ECO:0000256" key="6">
    <source>
        <dbReference type="PROSITE-ProRule" id="PRU00339"/>
    </source>
</evidence>
<feature type="repeat" description="TPR" evidence="6">
    <location>
        <begin position="120"/>
        <end position="153"/>
    </location>
</feature>
<dbReference type="PROSITE" id="PS50005">
    <property type="entry name" value="TPR"/>
    <property type="match status" value="3"/>
</dbReference>
<keyword evidence="5 9" id="KW-0418">Kinase</keyword>
<dbReference type="Gene3D" id="3.30.565.10">
    <property type="entry name" value="Histidine kinase-like ATPase, C-terminal domain"/>
    <property type="match status" value="1"/>
</dbReference>
<dbReference type="PROSITE" id="PS50293">
    <property type="entry name" value="TPR_REGION"/>
    <property type="match status" value="2"/>
</dbReference>
<dbReference type="FunFam" id="3.30.565.10:FF:000006">
    <property type="entry name" value="Sensor histidine kinase WalK"/>
    <property type="match status" value="1"/>
</dbReference>
<protein>
    <recommendedName>
        <fullName evidence="2">histidine kinase</fullName>
        <ecNumber evidence="2">2.7.13.3</ecNumber>
    </recommendedName>
</protein>
<gene>
    <name evidence="9" type="ORF">JKA74_00590</name>
</gene>
<feature type="domain" description="Histidine kinase" evidence="8">
    <location>
        <begin position="457"/>
        <end position="672"/>
    </location>
</feature>
<dbReference type="PROSITE" id="PS50109">
    <property type="entry name" value="HIS_KIN"/>
    <property type="match status" value="1"/>
</dbReference>
<dbReference type="InterPro" id="IPR036097">
    <property type="entry name" value="HisK_dim/P_sf"/>
</dbReference>
<dbReference type="CDD" id="cd00075">
    <property type="entry name" value="HATPase"/>
    <property type="match status" value="1"/>
</dbReference>
<reference evidence="9" key="1">
    <citation type="submission" date="2021-01" db="EMBL/GenBank/DDBJ databases">
        <title>Marivirga aurantiaca sp. nov., isolated from intertidal surface sediments.</title>
        <authorList>
            <person name="Zhang M."/>
        </authorList>
    </citation>
    <scope>NUCLEOTIDE SEQUENCE</scope>
    <source>
        <strain evidence="9">S37H4</strain>
    </source>
</reference>
<dbReference type="SUPFAM" id="SSF47384">
    <property type="entry name" value="Homodimeric domain of signal transducing histidine kinase"/>
    <property type="match status" value="1"/>
</dbReference>
<comment type="catalytic activity">
    <reaction evidence="1">
        <text>ATP + protein L-histidine = ADP + protein N-phospho-L-histidine.</text>
        <dbReference type="EC" id="2.7.13.3"/>
    </reaction>
</comment>
<evidence type="ECO:0000256" key="7">
    <source>
        <dbReference type="SAM" id="Phobius"/>
    </source>
</evidence>
<feature type="transmembrane region" description="Helical" evidence="7">
    <location>
        <begin position="394"/>
        <end position="413"/>
    </location>
</feature>
<dbReference type="GO" id="GO:0005886">
    <property type="term" value="C:plasma membrane"/>
    <property type="evidence" value="ECO:0007669"/>
    <property type="project" value="TreeGrafter"/>
</dbReference>
<keyword evidence="7" id="KW-0472">Membrane</keyword>
<dbReference type="InterPro" id="IPR011990">
    <property type="entry name" value="TPR-like_helical_dom_sf"/>
</dbReference>
<dbReference type="PANTHER" id="PTHR43047:SF72">
    <property type="entry name" value="OSMOSENSING HISTIDINE PROTEIN KINASE SLN1"/>
    <property type="match status" value="1"/>
</dbReference>
<sequence>MERLIYFMLLFLWGVSPGFCQNSKVDSLQSLLPNSKDAERVEILHALILDLWLNSPNEAKQYAKKAMSLSASLKDPRLQSISLRLMGGVEVYLGEYDLSILYSKEALKLATKINDVQLIAKTLNNIGYAYYNLGSYSEALENFLRAIQIKRTLQQDYALGNTLNNIGLVYLNLKDFTTAKKYFSEALVLSEDIKDNNIRIYSINNLGQTYLQQGDFSEAEKHFKKSIEISRTFDNKNWQATAYSGLGQSYYNQGLTDLSRKQFASALSIRNKIGDLRGVSEVYYYLSKMHAANSQLDSAFYYINISQSMAKKVQSQERLIENFKLYKNLYIQQNQYDSALYFQSLYTGLREKQFDENSIRSIAGIHLKLKEEENLKQLAIKDIQLQRKSLQANFFVAIAILILVIALVLYWYYRMQKRLGRNLTIKNLKISNQKDEIVRKNKELNILNIEKNNLISIVAHDLKSPLNNIKGLISIVSSISQEEKATEYIEMIKLSTTRLTDMIDKILDIEAIESRKLNMELEKMNFSEVVQNVVSRFEIESQRKQITLHSSIADNAMVNVDKSYIDQVIENLLSNAIKFSPPGKNIFINIHLNETSALCEIRDEGPGLSEDDKKKLFRKYQKLSASPTADETSTGLGLSIVKKFVEAMKGQIWCESEAGNGASFFVKFDLAA</sequence>
<proteinExistence type="predicted"/>
<comment type="caution">
    <text evidence="9">The sequence shown here is derived from an EMBL/GenBank/DDBJ whole genome shotgun (WGS) entry which is preliminary data.</text>
</comment>
<evidence type="ECO:0000256" key="3">
    <source>
        <dbReference type="ARBA" id="ARBA00022553"/>
    </source>
</evidence>
<dbReference type="CDD" id="cd00082">
    <property type="entry name" value="HisKA"/>
    <property type="match status" value="1"/>
</dbReference>
<dbReference type="InterPro" id="IPR004358">
    <property type="entry name" value="Sig_transdc_His_kin-like_C"/>
</dbReference>
<keyword evidence="7" id="KW-0812">Transmembrane</keyword>
<dbReference type="GO" id="GO:0009927">
    <property type="term" value="F:histidine phosphotransfer kinase activity"/>
    <property type="evidence" value="ECO:0007669"/>
    <property type="project" value="TreeGrafter"/>
</dbReference>
<accession>A0A935C4X4</accession>
<dbReference type="PANTHER" id="PTHR43047">
    <property type="entry name" value="TWO-COMPONENT HISTIDINE PROTEIN KINASE"/>
    <property type="match status" value="1"/>
</dbReference>
<dbReference type="Pfam" id="PF02518">
    <property type="entry name" value="HATPase_c"/>
    <property type="match status" value="1"/>
</dbReference>
<dbReference type="SMART" id="SM00387">
    <property type="entry name" value="HATPase_c"/>
    <property type="match status" value="1"/>
</dbReference>